<reference evidence="8 9" key="2">
    <citation type="journal article" date="2016" name="Appl. Microbiol. Biotechnol.">
        <title>Mutations improving production and secretion of extracellular lipase by Burkholderia glumae PG1.</title>
        <authorList>
            <person name="Knapp A."/>
            <person name="Voget S."/>
            <person name="Gao R."/>
            <person name="Zaburannyi N."/>
            <person name="Krysciak D."/>
            <person name="Breuer M."/>
            <person name="Hauer B."/>
            <person name="Streit W.R."/>
            <person name="Muller R."/>
            <person name="Daniel R."/>
            <person name="Jaeger K.E."/>
        </authorList>
    </citation>
    <scope>NUCLEOTIDE SEQUENCE [LARGE SCALE GENOMIC DNA]</scope>
    <source>
        <strain evidence="8 9">PG1</strain>
    </source>
</reference>
<reference evidence="9" key="1">
    <citation type="submission" date="2011-03" db="EMBL/GenBank/DDBJ databases">
        <authorList>
            <person name="Voget S."/>
            <person name="Streit W.R."/>
            <person name="Jaeger K.E."/>
            <person name="Daniel R."/>
        </authorList>
    </citation>
    <scope>NUCLEOTIDE SEQUENCE [LARGE SCALE GENOMIC DNA]</scope>
    <source>
        <strain evidence="9">PG1</strain>
    </source>
</reference>
<keyword evidence="5" id="KW-0482">Metalloprotease</keyword>
<name>A0A0B6S331_BURPL</name>
<evidence type="ECO:0000256" key="1">
    <source>
        <dbReference type="ARBA" id="ARBA00022670"/>
    </source>
</evidence>
<evidence type="ECO:0000313" key="9">
    <source>
        <dbReference type="Proteomes" id="UP000031838"/>
    </source>
</evidence>
<evidence type="ECO:0000256" key="2">
    <source>
        <dbReference type="ARBA" id="ARBA00022723"/>
    </source>
</evidence>
<keyword evidence="2" id="KW-0479">Metal-binding</keyword>
<keyword evidence="9" id="KW-1185">Reference proteome</keyword>
<dbReference type="RefSeq" id="WP_042627368.1">
    <property type="nucleotide sequence ID" value="NZ_BSTO01000015.1"/>
</dbReference>
<feature type="domain" description="JAB" evidence="7">
    <location>
        <begin position="10"/>
        <end position="93"/>
    </location>
</feature>
<dbReference type="KEGG" id="bgp:BGL_2c07050"/>
<dbReference type="SUPFAM" id="SSF102712">
    <property type="entry name" value="JAB1/MPN domain"/>
    <property type="match status" value="1"/>
</dbReference>
<dbReference type="Proteomes" id="UP000031838">
    <property type="component" value="Chromosome 2"/>
</dbReference>
<dbReference type="EMBL" id="CP002581">
    <property type="protein sequence ID" value="AJK48789.1"/>
    <property type="molecule type" value="Genomic_DNA"/>
</dbReference>
<organism evidence="8 9">
    <name type="scientific">Burkholderia plantarii</name>
    <dbReference type="NCBI Taxonomy" id="41899"/>
    <lineage>
        <taxon>Bacteria</taxon>
        <taxon>Pseudomonadati</taxon>
        <taxon>Pseudomonadota</taxon>
        <taxon>Betaproteobacteria</taxon>
        <taxon>Burkholderiales</taxon>
        <taxon>Burkholderiaceae</taxon>
        <taxon>Burkholderia</taxon>
    </lineage>
</organism>
<dbReference type="KEGG" id="bpla:bpln_2g07900"/>
<sequence length="294" mass="31694">MIVTDLVCQEIREHIASHRPERGGALYGPRHYPMVTHFEYDFDARTSAVSYVPSDRLIANVAVVEREAGLQFKGIVHSHPRGLVRPSAGDERTVLSFFAKNPHVAAMALPIVQSLPRSRAPEPAPDPEPGAAPSFLHWYRAERGSAAARPGDVRRDAVTIVEEPLHVLPILAHVERLLAGLARGGLALACNRKLQHLEIAGSQLVGLVCSGPAQREFMYFVGLGYPVVAPLVLYQHEGATRSLAIEWDGMADADASVERTAALLYAAMGGRDASGPAPRSEPPRAAPARPSHAT</sequence>
<protein>
    <recommendedName>
        <fullName evidence="7">JAB domain-containing protein</fullName>
    </recommendedName>
</protein>
<evidence type="ECO:0000256" key="4">
    <source>
        <dbReference type="ARBA" id="ARBA00022833"/>
    </source>
</evidence>
<dbReference type="AlphaFoldDB" id="A0A0B6S331"/>
<evidence type="ECO:0000256" key="6">
    <source>
        <dbReference type="SAM" id="MobiDB-lite"/>
    </source>
</evidence>
<evidence type="ECO:0000259" key="7">
    <source>
        <dbReference type="Pfam" id="PF14464"/>
    </source>
</evidence>
<accession>A0A0B6S331</accession>
<dbReference type="GO" id="GO:0046872">
    <property type="term" value="F:metal ion binding"/>
    <property type="evidence" value="ECO:0007669"/>
    <property type="project" value="UniProtKB-KW"/>
</dbReference>
<evidence type="ECO:0000256" key="5">
    <source>
        <dbReference type="ARBA" id="ARBA00023049"/>
    </source>
</evidence>
<dbReference type="InterPro" id="IPR028090">
    <property type="entry name" value="JAB_dom_prok"/>
</dbReference>
<evidence type="ECO:0000256" key="3">
    <source>
        <dbReference type="ARBA" id="ARBA00022801"/>
    </source>
</evidence>
<proteinExistence type="predicted"/>
<keyword evidence="4" id="KW-0862">Zinc</keyword>
<feature type="region of interest" description="Disordered" evidence="6">
    <location>
        <begin position="271"/>
        <end position="294"/>
    </location>
</feature>
<gene>
    <name evidence="8" type="ORF">BGL_2c07050</name>
</gene>
<dbReference type="Pfam" id="PF14464">
    <property type="entry name" value="Prok-JAB"/>
    <property type="match status" value="1"/>
</dbReference>
<keyword evidence="1" id="KW-0645">Protease</keyword>
<dbReference type="GO" id="GO:0006508">
    <property type="term" value="P:proteolysis"/>
    <property type="evidence" value="ECO:0007669"/>
    <property type="project" value="UniProtKB-KW"/>
</dbReference>
<dbReference type="Gene3D" id="3.40.140.10">
    <property type="entry name" value="Cytidine Deaminase, domain 2"/>
    <property type="match status" value="1"/>
</dbReference>
<evidence type="ECO:0000313" key="8">
    <source>
        <dbReference type="EMBL" id="AJK48789.1"/>
    </source>
</evidence>
<keyword evidence="3" id="KW-0378">Hydrolase</keyword>
<dbReference type="HOGENOM" id="CLU_945520_0_0_4"/>
<dbReference type="GO" id="GO:0008237">
    <property type="term" value="F:metallopeptidase activity"/>
    <property type="evidence" value="ECO:0007669"/>
    <property type="project" value="UniProtKB-KW"/>
</dbReference>